<evidence type="ECO:0000256" key="2">
    <source>
        <dbReference type="ARBA" id="ARBA00022884"/>
    </source>
</evidence>
<evidence type="ECO:0000256" key="5">
    <source>
        <dbReference type="ARBA" id="ARBA00023316"/>
    </source>
</evidence>
<keyword evidence="4 6" id="KW-0143">Chaperone</keyword>
<keyword evidence="2 6" id="KW-0694">RNA-binding</keyword>
<dbReference type="GO" id="GO:0008360">
    <property type="term" value="P:regulation of cell shape"/>
    <property type="evidence" value="ECO:0007669"/>
    <property type="project" value="UniProtKB-KW"/>
</dbReference>
<dbReference type="GO" id="GO:0071555">
    <property type="term" value="P:cell wall organization"/>
    <property type="evidence" value="ECO:0007669"/>
    <property type="project" value="UniProtKB-KW"/>
</dbReference>
<dbReference type="InterPro" id="IPR038247">
    <property type="entry name" value="Jag_N_dom_sf"/>
</dbReference>
<dbReference type="InterPro" id="IPR032782">
    <property type="entry name" value="KhpB_N"/>
</dbReference>
<evidence type="ECO:0000256" key="1">
    <source>
        <dbReference type="ARBA" id="ARBA00022490"/>
    </source>
</evidence>
<organism evidence="8 9">
    <name type="scientific">Anoxybacter fermentans</name>
    <dbReference type="NCBI Taxonomy" id="1323375"/>
    <lineage>
        <taxon>Bacteria</taxon>
        <taxon>Bacillati</taxon>
        <taxon>Bacillota</taxon>
        <taxon>Clostridia</taxon>
        <taxon>Halanaerobiales</taxon>
        <taxon>Anoxybacter</taxon>
    </lineage>
</organism>
<evidence type="ECO:0000313" key="9">
    <source>
        <dbReference type="Proteomes" id="UP000267250"/>
    </source>
</evidence>
<reference evidence="8 9" key="1">
    <citation type="submission" date="2016-07" db="EMBL/GenBank/DDBJ databases">
        <title>Genome and transcriptome analysis of iron-reducing fermentative bacteria Anoxybacter fermentans.</title>
        <authorList>
            <person name="Zeng X."/>
            <person name="Shao Z."/>
        </authorList>
    </citation>
    <scope>NUCLEOTIDE SEQUENCE [LARGE SCALE GENOMIC DNA]</scope>
    <source>
        <strain evidence="8 9">DY22613</strain>
    </source>
</reference>
<dbReference type="Pfam" id="PF01424">
    <property type="entry name" value="R3H"/>
    <property type="match status" value="1"/>
</dbReference>
<dbReference type="GO" id="GO:0009252">
    <property type="term" value="P:peptidoglycan biosynthetic process"/>
    <property type="evidence" value="ECO:0007669"/>
    <property type="project" value="UniProtKB-UniRule"/>
</dbReference>
<feature type="domain" description="R3H" evidence="7">
    <location>
        <begin position="145"/>
        <end position="210"/>
    </location>
</feature>
<dbReference type="GO" id="GO:0003677">
    <property type="term" value="F:DNA binding"/>
    <property type="evidence" value="ECO:0007669"/>
    <property type="project" value="UniProtKB-KW"/>
</dbReference>
<dbReference type="OrthoDB" id="9794483at2"/>
<comment type="function">
    <text evidence="6">A probable RNA chaperone. Forms a complex with KhpA which binds to cellular RNA and controls its expression. Plays a role in peptidoglycan (PG) homeostasis and cell length regulation.</text>
</comment>
<keyword evidence="1 6" id="KW-0963">Cytoplasm</keyword>
<dbReference type="RefSeq" id="WP_127017658.1">
    <property type="nucleotide sequence ID" value="NZ_CP016379.1"/>
</dbReference>
<dbReference type="HAMAP" id="MF_00867">
    <property type="entry name" value="KhpB"/>
    <property type="match status" value="1"/>
</dbReference>
<dbReference type="Gene3D" id="3.30.300.20">
    <property type="match status" value="1"/>
</dbReference>
<comment type="similarity">
    <text evidence="6">Belongs to the KhpB RNA-binding protein family.</text>
</comment>
<dbReference type="SMART" id="SM00393">
    <property type="entry name" value="R3H"/>
    <property type="match status" value="1"/>
</dbReference>
<dbReference type="GO" id="GO:0003723">
    <property type="term" value="F:RNA binding"/>
    <property type="evidence" value="ECO:0007669"/>
    <property type="project" value="UniProtKB-UniRule"/>
</dbReference>
<evidence type="ECO:0000256" key="3">
    <source>
        <dbReference type="ARBA" id="ARBA00022960"/>
    </source>
</evidence>
<dbReference type="PANTHER" id="PTHR35800">
    <property type="entry name" value="PROTEIN JAG"/>
    <property type="match status" value="1"/>
</dbReference>
<dbReference type="InterPro" id="IPR015946">
    <property type="entry name" value="KH_dom-like_a/b"/>
</dbReference>
<gene>
    <name evidence="6" type="primary">khpB</name>
    <name evidence="6" type="synonym">eloR</name>
    <name evidence="8" type="ORF">BBF96_13350</name>
</gene>
<keyword evidence="8" id="KW-0238">DNA-binding</keyword>
<keyword evidence="5 6" id="KW-0961">Cell wall biogenesis/degradation</keyword>
<dbReference type="Pfam" id="PF14804">
    <property type="entry name" value="Jag_N"/>
    <property type="match status" value="1"/>
</dbReference>
<dbReference type="Proteomes" id="UP000267250">
    <property type="component" value="Chromosome"/>
</dbReference>
<dbReference type="Gene3D" id="3.30.30.80">
    <property type="entry name" value="probable RNA-binding protein from clostridium symbiosum atcc 14940"/>
    <property type="match status" value="1"/>
</dbReference>
<comment type="subunit">
    <text evidence="6">Forms a complex with KhpA.</text>
</comment>
<name>A0A3S9T1K8_9FIRM</name>
<dbReference type="NCBIfam" id="NF041568">
    <property type="entry name" value="Jag_EloR"/>
    <property type="match status" value="1"/>
</dbReference>
<keyword evidence="3 6" id="KW-0133">Cell shape</keyword>
<dbReference type="InterPro" id="IPR036867">
    <property type="entry name" value="R3H_dom_sf"/>
</dbReference>
<dbReference type="Gene3D" id="3.30.1370.50">
    <property type="entry name" value="R3H-like domain"/>
    <property type="match status" value="1"/>
</dbReference>
<dbReference type="SMART" id="SM01245">
    <property type="entry name" value="Jag_N"/>
    <property type="match status" value="1"/>
</dbReference>
<dbReference type="CDD" id="cd02644">
    <property type="entry name" value="R3H_jag"/>
    <property type="match status" value="1"/>
</dbReference>
<proteinExistence type="inferred from homology"/>
<dbReference type="InterPro" id="IPR039247">
    <property type="entry name" value="KhpB"/>
</dbReference>
<dbReference type="AlphaFoldDB" id="A0A3S9T1K8"/>
<keyword evidence="9" id="KW-1185">Reference proteome</keyword>
<dbReference type="InterPro" id="IPR034079">
    <property type="entry name" value="R3H_KhpB"/>
</dbReference>
<accession>A0A3S9T1K8</accession>
<sequence length="210" mass="23713">MSNIIRERGKTVDDAIESALRKLGVTRDKVEINVIDKGQRGFFGLFGARDAVVEVKLKETKLERAINFLLKVVKAIGLDVKIEVIEEETNDEQITLNLVGENLGLLIGHRGNTLDSLQYLTTLVANRGIGDNYVRVILDAEGYRERRKKTLCQLAKRLAQKAKTTGRKVVLEPMPPHERRIIHLALQDEEGIKTYSEGREPYRKVIIVAN</sequence>
<evidence type="ECO:0000256" key="4">
    <source>
        <dbReference type="ARBA" id="ARBA00023186"/>
    </source>
</evidence>
<feature type="region of interest" description="Jag_N domain" evidence="6">
    <location>
        <begin position="6"/>
        <end position="56"/>
    </location>
</feature>
<dbReference type="EMBL" id="CP016379">
    <property type="protein sequence ID" value="AZR74302.1"/>
    <property type="molecule type" value="Genomic_DNA"/>
</dbReference>
<dbReference type="InterPro" id="IPR001374">
    <property type="entry name" value="R3H_dom"/>
</dbReference>
<dbReference type="InterPro" id="IPR038008">
    <property type="entry name" value="Jag_KH"/>
</dbReference>
<dbReference type="PANTHER" id="PTHR35800:SF1">
    <property type="entry name" value="RNA-BINDING PROTEIN KHPB"/>
    <property type="match status" value="1"/>
</dbReference>
<dbReference type="CDD" id="cd02414">
    <property type="entry name" value="KH-II_Jag"/>
    <property type="match status" value="1"/>
</dbReference>
<evidence type="ECO:0000256" key="6">
    <source>
        <dbReference type="HAMAP-Rule" id="MF_00867"/>
    </source>
</evidence>
<evidence type="ECO:0000313" key="8">
    <source>
        <dbReference type="EMBL" id="AZR74302.1"/>
    </source>
</evidence>
<dbReference type="PROSITE" id="PS51061">
    <property type="entry name" value="R3H"/>
    <property type="match status" value="1"/>
</dbReference>
<protein>
    <recommendedName>
        <fullName evidence="6">RNA-binding protein KhpB</fullName>
    </recommendedName>
    <alternativeName>
        <fullName evidence="6">RNA-binding protein EloR</fullName>
    </alternativeName>
</protein>
<comment type="domain">
    <text evidence="6">Has an N-terminal Jag-N domain and 2 RNA-binding domains (KH and R3H).</text>
</comment>
<dbReference type="Pfam" id="PF13083">
    <property type="entry name" value="KH_KhpA-B"/>
    <property type="match status" value="1"/>
</dbReference>
<dbReference type="SUPFAM" id="SSF82708">
    <property type="entry name" value="R3H domain"/>
    <property type="match status" value="1"/>
</dbReference>
<dbReference type="GO" id="GO:0005737">
    <property type="term" value="C:cytoplasm"/>
    <property type="evidence" value="ECO:0007669"/>
    <property type="project" value="UniProtKB-SubCell"/>
</dbReference>
<dbReference type="KEGG" id="aft:BBF96_13350"/>
<evidence type="ECO:0000259" key="7">
    <source>
        <dbReference type="PROSITE" id="PS51061"/>
    </source>
</evidence>
<comment type="subcellular location">
    <subcellularLocation>
        <location evidence="6">Cytoplasm</location>
    </subcellularLocation>
</comment>